<evidence type="ECO:0000259" key="7">
    <source>
        <dbReference type="Pfam" id="PF04116"/>
    </source>
</evidence>
<keyword evidence="3 6" id="KW-1133">Transmembrane helix</keyword>
<dbReference type="RefSeq" id="WP_339599600.1">
    <property type="nucleotide sequence ID" value="NZ_JBBHLC010000035.1"/>
</dbReference>
<evidence type="ECO:0000256" key="6">
    <source>
        <dbReference type="SAM" id="Phobius"/>
    </source>
</evidence>
<name>A0ABU8QUG7_9PSED</name>
<keyword evidence="2 6" id="KW-0812">Transmembrane</keyword>
<feature type="transmembrane region" description="Helical" evidence="6">
    <location>
        <begin position="7"/>
        <end position="28"/>
    </location>
</feature>
<evidence type="ECO:0000313" key="9">
    <source>
        <dbReference type="Proteomes" id="UP001380290"/>
    </source>
</evidence>
<organism evidence="8 9">
    <name type="scientific">Pseudomonas farsensis</name>
    <dbReference type="NCBI Taxonomy" id="2745492"/>
    <lineage>
        <taxon>Bacteria</taxon>
        <taxon>Pseudomonadati</taxon>
        <taxon>Pseudomonadota</taxon>
        <taxon>Gammaproteobacteria</taxon>
        <taxon>Pseudomonadales</taxon>
        <taxon>Pseudomonadaceae</taxon>
        <taxon>Pseudomonas</taxon>
    </lineage>
</organism>
<feature type="transmembrane region" description="Helical" evidence="6">
    <location>
        <begin position="164"/>
        <end position="194"/>
    </location>
</feature>
<dbReference type="PROSITE" id="PS51257">
    <property type="entry name" value="PROKAR_LIPOPROTEIN"/>
    <property type="match status" value="1"/>
</dbReference>
<comment type="subcellular location">
    <subcellularLocation>
        <location evidence="1">Membrane</location>
    </subcellularLocation>
</comment>
<dbReference type="EMBL" id="JBBHLC010000035">
    <property type="protein sequence ID" value="MEJ5864282.1"/>
    <property type="molecule type" value="Genomic_DNA"/>
</dbReference>
<feature type="transmembrane region" description="Helical" evidence="6">
    <location>
        <begin position="34"/>
        <end position="53"/>
    </location>
</feature>
<evidence type="ECO:0000256" key="3">
    <source>
        <dbReference type="ARBA" id="ARBA00022989"/>
    </source>
</evidence>
<proteinExistence type="predicted"/>
<protein>
    <submittedName>
        <fullName evidence="8">Sterol desaturase family protein</fullName>
        <ecNumber evidence="8">1.-.-.-</ecNumber>
    </submittedName>
</protein>
<dbReference type="GO" id="GO:0016491">
    <property type="term" value="F:oxidoreductase activity"/>
    <property type="evidence" value="ECO:0007669"/>
    <property type="project" value="UniProtKB-KW"/>
</dbReference>
<dbReference type="InterPro" id="IPR050307">
    <property type="entry name" value="Sterol_Desaturase_Related"/>
</dbReference>
<gene>
    <name evidence="8" type="ORF">V7S98_13715</name>
</gene>
<feature type="transmembrane region" description="Helical" evidence="6">
    <location>
        <begin position="74"/>
        <end position="94"/>
    </location>
</feature>
<reference evidence="8 9" key="1">
    <citation type="submission" date="2024-02" db="EMBL/GenBank/DDBJ databases">
        <title>Identification of pathogenicity and growth-promoting function of Pseudomonas putida variant.</title>
        <authorList>
            <person name="Sun J."/>
        </authorList>
    </citation>
    <scope>NUCLEOTIDE SEQUENCE [LARGE SCALE GENOMIC DNA]</scope>
    <source>
        <strain evidence="8 9">A03</strain>
    </source>
</reference>
<keyword evidence="4 6" id="KW-0472">Membrane</keyword>
<sequence>MTSLFRLSYAPLFFAGFVGVACCMTHWLNAPLWTLIPLLGLAIGVSFAAEHYCPFEADWNRARGDSQRDTLHALINESLNGLSLMALPWLAVVLPTLDVWPHHWPVLLQLLLAIGWADLGITLMHRASHRYALLWRLHAVHHSPKRLYGFNGLMKHPLHQSLEALAGLGPLLLIGLPVSIASLLAFAIGIQLLLQHSNVDIRVGVLNRLFAWAPVHRYHHIKYGRAGDVNFALFFSFWDHLFGTAFKHPDARVQPDDLGIGSQPDYPDAYLDQLLHPFRTRNKTLKDPQLPPHLVHHRMATRVDGPDQDPAAR</sequence>
<evidence type="ECO:0000313" key="8">
    <source>
        <dbReference type="EMBL" id="MEJ5864282.1"/>
    </source>
</evidence>
<dbReference type="Pfam" id="PF04116">
    <property type="entry name" value="FA_hydroxylase"/>
    <property type="match status" value="1"/>
</dbReference>
<dbReference type="Proteomes" id="UP001380290">
    <property type="component" value="Unassembled WGS sequence"/>
</dbReference>
<feature type="region of interest" description="Disordered" evidence="5">
    <location>
        <begin position="286"/>
        <end position="313"/>
    </location>
</feature>
<evidence type="ECO:0000256" key="2">
    <source>
        <dbReference type="ARBA" id="ARBA00022692"/>
    </source>
</evidence>
<evidence type="ECO:0000256" key="1">
    <source>
        <dbReference type="ARBA" id="ARBA00004370"/>
    </source>
</evidence>
<feature type="transmembrane region" description="Helical" evidence="6">
    <location>
        <begin position="106"/>
        <end position="124"/>
    </location>
</feature>
<keyword evidence="8" id="KW-0560">Oxidoreductase</keyword>
<accession>A0ABU8QUG7</accession>
<keyword evidence="9" id="KW-1185">Reference proteome</keyword>
<dbReference type="InterPro" id="IPR006694">
    <property type="entry name" value="Fatty_acid_hydroxylase"/>
</dbReference>
<evidence type="ECO:0000256" key="5">
    <source>
        <dbReference type="SAM" id="MobiDB-lite"/>
    </source>
</evidence>
<dbReference type="EC" id="1.-.-.-" evidence="8"/>
<comment type="caution">
    <text evidence="8">The sequence shown here is derived from an EMBL/GenBank/DDBJ whole genome shotgun (WGS) entry which is preliminary data.</text>
</comment>
<evidence type="ECO:0000256" key="4">
    <source>
        <dbReference type="ARBA" id="ARBA00023136"/>
    </source>
</evidence>
<dbReference type="PANTHER" id="PTHR11863">
    <property type="entry name" value="STEROL DESATURASE"/>
    <property type="match status" value="1"/>
</dbReference>
<feature type="domain" description="Fatty acid hydroxylase" evidence="7">
    <location>
        <begin position="111"/>
        <end position="244"/>
    </location>
</feature>